<reference evidence="3 4" key="1">
    <citation type="submission" date="2024-01" db="EMBL/GenBank/DDBJ databases">
        <title>Maribacter spp. originated from different algae showed divergent polysaccharides utilization ability.</title>
        <authorList>
            <person name="Wang H."/>
            <person name="Wu Y."/>
        </authorList>
    </citation>
    <scope>NUCLEOTIDE SEQUENCE [LARGE SCALE GENOMIC DNA]</scope>
    <source>
        <strain evidence="3 4">KPT27_14</strain>
    </source>
</reference>
<proteinExistence type="predicted"/>
<keyword evidence="4" id="KW-1185">Reference proteome</keyword>
<evidence type="ECO:0000313" key="4">
    <source>
        <dbReference type="Proteomes" id="UP001343698"/>
    </source>
</evidence>
<feature type="domain" description="Rhamnogalacturonase A/B/Epimerase-like pectate lyase" evidence="2">
    <location>
        <begin position="64"/>
        <end position="256"/>
    </location>
</feature>
<feature type="transmembrane region" description="Helical" evidence="1">
    <location>
        <begin position="12"/>
        <end position="32"/>
    </location>
</feature>
<comment type="caution">
    <text evidence="3">The sequence shown here is derived from an EMBL/GenBank/DDBJ whole genome shotgun (WGS) entry which is preliminary data.</text>
</comment>
<organism evidence="3 4">
    <name type="scientific">Maribacter flavus</name>
    <dbReference type="NCBI Taxonomy" id="1658664"/>
    <lineage>
        <taxon>Bacteria</taxon>
        <taxon>Pseudomonadati</taxon>
        <taxon>Bacteroidota</taxon>
        <taxon>Flavobacteriia</taxon>
        <taxon>Flavobacteriales</taxon>
        <taxon>Flavobacteriaceae</taxon>
        <taxon>Maribacter</taxon>
    </lineage>
</organism>
<dbReference type="Proteomes" id="UP001343698">
    <property type="component" value="Unassembled WGS sequence"/>
</dbReference>
<evidence type="ECO:0000259" key="2">
    <source>
        <dbReference type="Pfam" id="PF12708"/>
    </source>
</evidence>
<keyword evidence="1" id="KW-0812">Transmembrane</keyword>
<dbReference type="Gene3D" id="2.160.20.10">
    <property type="entry name" value="Single-stranded right-handed beta-helix, Pectin lyase-like"/>
    <property type="match status" value="1"/>
</dbReference>
<keyword evidence="1" id="KW-1133">Transmembrane helix</keyword>
<evidence type="ECO:0000256" key="1">
    <source>
        <dbReference type="SAM" id="Phobius"/>
    </source>
</evidence>
<name>A0ABU7IEG1_9FLAO</name>
<sequence length="341" mass="37679">MAIMSGKFGKYGALILFSVIVGFLLAFFVFRYESIKRALGLSSIPYEKINSTSQEHKDLIRPAIFNIEDFGASLESDDNSNALQAAIDAAIVTSTELRTDDKWDIYVGKVYIPAGHWRFERGISSDIGVEIIGDGVGKTYLDFIGSGTFMDFGSENEKFDLKIKDLFINQFHSEATAIHLNQVNRNSGISNIIIEGGGIGLSLLNCYTPSFDSFFIYNASKFGILGRNATNTDFRNFKVENCKVGAKFTNSDINSSTGLKFFGGVIQGCYDEGLILEDLTNFTSFSTFLEGNGRNEDKPQIKITSDLNEKFDNDIIAFYSPFITGGHSAHKDQNAVEVENT</sequence>
<dbReference type="InterPro" id="IPR024535">
    <property type="entry name" value="RHGA/B-epi-like_pectate_lyase"/>
</dbReference>
<accession>A0ABU7IEG1</accession>
<dbReference type="SUPFAM" id="SSF51126">
    <property type="entry name" value="Pectin lyase-like"/>
    <property type="match status" value="1"/>
</dbReference>
<dbReference type="Pfam" id="PF12708">
    <property type="entry name" value="Pect-lyase_RHGA_epim"/>
    <property type="match status" value="1"/>
</dbReference>
<dbReference type="InterPro" id="IPR012334">
    <property type="entry name" value="Pectin_lyas_fold"/>
</dbReference>
<dbReference type="EMBL" id="JAZDDF010000001">
    <property type="protein sequence ID" value="MEE1971325.1"/>
    <property type="molecule type" value="Genomic_DNA"/>
</dbReference>
<dbReference type="RefSeq" id="WP_272635875.1">
    <property type="nucleotide sequence ID" value="NZ_JAZDDF010000001.1"/>
</dbReference>
<dbReference type="InterPro" id="IPR011050">
    <property type="entry name" value="Pectin_lyase_fold/virulence"/>
</dbReference>
<keyword evidence="3" id="KW-0378">Hydrolase</keyword>
<evidence type="ECO:0000313" key="3">
    <source>
        <dbReference type="EMBL" id="MEE1971325.1"/>
    </source>
</evidence>
<keyword evidence="1" id="KW-0472">Membrane</keyword>
<gene>
    <name evidence="3" type="ORF">V1H85_02640</name>
</gene>
<protein>
    <submittedName>
        <fullName evidence="3">Glycosyl hydrolase family 28-related protein</fullName>
    </submittedName>
</protein>
<dbReference type="GO" id="GO:0016787">
    <property type="term" value="F:hydrolase activity"/>
    <property type="evidence" value="ECO:0007669"/>
    <property type="project" value="UniProtKB-KW"/>
</dbReference>